<name>A0A3D9C555_9FLAO</name>
<dbReference type="EMBL" id="QNVT01000020">
    <property type="protein sequence ID" value="REC60828.1"/>
    <property type="molecule type" value="Genomic_DNA"/>
</dbReference>
<comment type="caution">
    <text evidence="2">The sequence shown here is derived from an EMBL/GenBank/DDBJ whole genome shotgun (WGS) entry which is preliminary data.</text>
</comment>
<keyword evidence="3" id="KW-1185">Reference proteome</keyword>
<evidence type="ECO:0000313" key="2">
    <source>
        <dbReference type="EMBL" id="REC60828.1"/>
    </source>
</evidence>
<dbReference type="GO" id="GO:0007155">
    <property type="term" value="P:cell adhesion"/>
    <property type="evidence" value="ECO:0007669"/>
    <property type="project" value="InterPro"/>
</dbReference>
<dbReference type="InterPro" id="IPR028974">
    <property type="entry name" value="TSP_type-3_rpt"/>
</dbReference>
<evidence type="ECO:0000313" key="3">
    <source>
        <dbReference type="Proteomes" id="UP000256686"/>
    </source>
</evidence>
<sequence>MNKFTFLLIFTGACIYAQNTEDQEAIKRCRKEFNKKICLADEDKDNVPFYLDQCPKESGPAENKGCLWPDTDKDGLIDKDDACPNVAGPVENKGCPWEDTDGDGVLDKDDNCPTVPGPAHSNGCPVISCTFGYEPQIHMEKFDMDIQNIEKIYNLINKKILDNIVEIFPKKDLASRKAFFIIQYIDNKSYIDNNTPDDGTSPGYNLLITKFWNQNVLEYARKKYGKDIYLSKMLSPYNPDIYRKMIGDRSFSYMMKYYDSKTNKILITGKQKSTFEIPINILVDFITPHKIKVINYPNNSIYEYKNNSWSIVKE</sequence>
<keyword evidence="1" id="KW-0732">Signal</keyword>
<dbReference type="Pfam" id="PF02412">
    <property type="entry name" value="TSP_3"/>
    <property type="match status" value="2"/>
</dbReference>
<evidence type="ECO:0008006" key="4">
    <source>
        <dbReference type="Google" id="ProtNLM"/>
    </source>
</evidence>
<reference evidence="3" key="1">
    <citation type="submission" date="2018-06" db="EMBL/GenBank/DDBJ databases">
        <authorList>
            <person name="Lum Nde A."/>
            <person name="Hugo C."/>
        </authorList>
    </citation>
    <scope>NUCLEOTIDE SEQUENCE [LARGE SCALE GENOMIC DNA]</scope>
    <source>
        <strain evidence="3">1_F178</strain>
    </source>
</reference>
<organism evidence="2 3">
    <name type="scientific">Chryseobacterium pennae</name>
    <dbReference type="NCBI Taxonomy" id="2258962"/>
    <lineage>
        <taxon>Bacteria</taxon>
        <taxon>Pseudomonadati</taxon>
        <taxon>Bacteroidota</taxon>
        <taxon>Flavobacteriia</taxon>
        <taxon>Flavobacteriales</taxon>
        <taxon>Weeksellaceae</taxon>
        <taxon>Chryseobacterium group</taxon>
        <taxon>Chryseobacterium</taxon>
    </lineage>
</organism>
<dbReference type="Proteomes" id="UP000256686">
    <property type="component" value="Unassembled WGS sequence"/>
</dbReference>
<protein>
    <recommendedName>
        <fullName evidence="4">Alpha-agarase</fullName>
    </recommendedName>
</protein>
<dbReference type="Gene3D" id="4.10.1080.10">
    <property type="entry name" value="TSP type-3 repeat"/>
    <property type="match status" value="1"/>
</dbReference>
<accession>A0A3D9C555</accession>
<dbReference type="SUPFAM" id="SSF103647">
    <property type="entry name" value="TSP type-3 repeat"/>
    <property type="match status" value="1"/>
</dbReference>
<dbReference type="GO" id="GO:0005509">
    <property type="term" value="F:calcium ion binding"/>
    <property type="evidence" value="ECO:0007669"/>
    <property type="project" value="InterPro"/>
</dbReference>
<dbReference type="InterPro" id="IPR003367">
    <property type="entry name" value="Thrombospondin_3-like_rpt"/>
</dbReference>
<gene>
    <name evidence="2" type="ORF">DRF65_18660</name>
</gene>
<proteinExistence type="predicted"/>
<evidence type="ECO:0000256" key="1">
    <source>
        <dbReference type="ARBA" id="ARBA00022729"/>
    </source>
</evidence>
<dbReference type="AlphaFoldDB" id="A0A3D9C555"/>